<protein>
    <submittedName>
        <fullName evidence="1">Uncharacterized protein</fullName>
    </submittedName>
</protein>
<reference evidence="1" key="1">
    <citation type="submission" date="2022-08" db="EMBL/GenBank/DDBJ databases">
        <title>Novel sulfate-reducing endosymbionts in the free-living metamonad Anaeramoeba.</title>
        <authorList>
            <person name="Jerlstrom-Hultqvist J."/>
            <person name="Cepicka I."/>
            <person name="Gallot-Lavallee L."/>
            <person name="Salas-Leiva D."/>
            <person name="Curtis B.A."/>
            <person name="Zahonova K."/>
            <person name="Pipaliya S."/>
            <person name="Dacks J."/>
            <person name="Roger A.J."/>
        </authorList>
    </citation>
    <scope>NUCLEOTIDE SEQUENCE</scope>
    <source>
        <strain evidence="1">Schooner1</strain>
    </source>
</reference>
<dbReference type="Proteomes" id="UP001150062">
    <property type="component" value="Unassembled WGS sequence"/>
</dbReference>
<gene>
    <name evidence="1" type="ORF">M0813_08177</name>
</gene>
<proteinExistence type="predicted"/>
<sequence length="82" mass="9491">MEDIWSGLNNQLLPLRTITAIIIKNNTPLNQDEKIKMKTIIITTTKTQRNPYESNKNQENESLKVSSFLLTSLEEEEEAKKK</sequence>
<name>A0ABQ8XAC9_9EUKA</name>
<comment type="caution">
    <text evidence="1">The sequence shown here is derived from an EMBL/GenBank/DDBJ whole genome shotgun (WGS) entry which is preliminary data.</text>
</comment>
<evidence type="ECO:0000313" key="1">
    <source>
        <dbReference type="EMBL" id="KAJ6229260.1"/>
    </source>
</evidence>
<evidence type="ECO:0000313" key="2">
    <source>
        <dbReference type="Proteomes" id="UP001150062"/>
    </source>
</evidence>
<accession>A0ABQ8XAC9</accession>
<organism evidence="1 2">
    <name type="scientific">Anaeramoeba flamelloides</name>
    <dbReference type="NCBI Taxonomy" id="1746091"/>
    <lineage>
        <taxon>Eukaryota</taxon>
        <taxon>Metamonada</taxon>
        <taxon>Anaeramoebidae</taxon>
        <taxon>Anaeramoeba</taxon>
    </lineage>
</organism>
<keyword evidence="2" id="KW-1185">Reference proteome</keyword>
<dbReference type="EMBL" id="JAOAOG010000323">
    <property type="protein sequence ID" value="KAJ6229260.1"/>
    <property type="molecule type" value="Genomic_DNA"/>
</dbReference>